<comment type="caution">
    <text evidence="2">The sequence shown here is derived from an EMBL/GenBank/DDBJ whole genome shotgun (WGS) entry which is preliminary data.</text>
</comment>
<dbReference type="EMBL" id="SWDV01000103">
    <property type="protein sequence ID" value="TLX69584.1"/>
    <property type="molecule type" value="Genomic_DNA"/>
</dbReference>
<feature type="region of interest" description="Disordered" evidence="1">
    <location>
        <begin position="245"/>
        <end position="276"/>
    </location>
</feature>
<feature type="region of interest" description="Disordered" evidence="1">
    <location>
        <begin position="214"/>
        <end position="233"/>
    </location>
</feature>
<evidence type="ECO:0000313" key="3">
    <source>
        <dbReference type="Proteomes" id="UP000306635"/>
    </source>
</evidence>
<keyword evidence="3" id="KW-1185">Reference proteome</keyword>
<organism evidence="2 3">
    <name type="scientific">Pseudomonas nicosulfuronedens</name>
    <dbReference type="NCBI Taxonomy" id="2571105"/>
    <lineage>
        <taxon>Bacteria</taxon>
        <taxon>Pseudomonadati</taxon>
        <taxon>Pseudomonadota</taxon>
        <taxon>Gammaproteobacteria</taxon>
        <taxon>Pseudomonadales</taxon>
        <taxon>Pseudomonadaceae</taxon>
        <taxon>Pseudomonas</taxon>
    </lineage>
</organism>
<reference evidence="2 3" key="1">
    <citation type="submission" date="2019-04" db="EMBL/GenBank/DDBJ databases">
        <authorList>
            <person name="Li M."/>
        </authorList>
    </citation>
    <scope>NUCLEOTIDE SEQUENCE [LARGE SCALE GENOMIC DNA]</scope>
    <source>
        <strain evidence="2 3">LAM1902</strain>
    </source>
</reference>
<gene>
    <name evidence="2" type="ORF">FAS41_30595</name>
</gene>
<dbReference type="Gene3D" id="2.70.70.10">
    <property type="entry name" value="Glucose Permease (Domain IIA)"/>
    <property type="match status" value="1"/>
</dbReference>
<dbReference type="AlphaFoldDB" id="A0A5R9R7I6"/>
<dbReference type="RefSeq" id="WP_138527007.1">
    <property type="nucleotide sequence ID" value="NZ_JAOCBK010000029.1"/>
</dbReference>
<dbReference type="CDD" id="cd12797">
    <property type="entry name" value="M23_peptidase"/>
    <property type="match status" value="1"/>
</dbReference>
<protein>
    <submittedName>
        <fullName evidence="2">M23 family metallopeptidase</fullName>
    </submittedName>
</protein>
<dbReference type="Proteomes" id="UP000306635">
    <property type="component" value="Unassembled WGS sequence"/>
</dbReference>
<accession>A0A5R9R7I6</accession>
<evidence type="ECO:0000313" key="2">
    <source>
        <dbReference type="EMBL" id="TLX69584.1"/>
    </source>
</evidence>
<dbReference type="OrthoDB" id="1491023at2"/>
<evidence type="ECO:0000256" key="1">
    <source>
        <dbReference type="SAM" id="MobiDB-lite"/>
    </source>
</evidence>
<feature type="compositionally biased region" description="Basic and acidic residues" evidence="1">
    <location>
        <begin position="252"/>
        <end position="276"/>
    </location>
</feature>
<name>A0A5R9R7I6_9PSED</name>
<feature type="compositionally biased region" description="Polar residues" evidence="1">
    <location>
        <begin position="214"/>
        <end position="232"/>
    </location>
</feature>
<sequence>MIISPPFIPAPIAGETDEAFVERAMPGGQPGDGAFPLSFDLNWHGGMHLSAPRENGQPLPVRAIADGKLVYFRAPTAKTNDEFHALKYRTPQSVDDGWTDNGCLVLRHETEIGEGERGQVVFFSIYMHLSKINIANPQINQRIYRKDSIGEAGQIYGSAGKIHFEIIADDSQIAHLTGRQQRDLDYQAQDGRTDSCWGDMYFFVPAPVQGYASPPNNFAQPTNPSALSFQSPSFPPRLVRRERKVHFAGRSHLADRRIPAGNRRRNEQGPDRAHAL</sequence>
<dbReference type="InterPro" id="IPR011055">
    <property type="entry name" value="Dup_hybrid_motif"/>
</dbReference>
<proteinExistence type="predicted"/>